<evidence type="ECO:0000256" key="1">
    <source>
        <dbReference type="ARBA" id="ARBA00022679"/>
    </source>
</evidence>
<dbReference type="PRINTS" id="PR01399">
    <property type="entry name" value="ENTSNTHTASED"/>
</dbReference>
<feature type="domain" description="4'-phosphopantetheinyl transferase" evidence="2">
    <location>
        <begin position="103"/>
        <end position="186"/>
    </location>
</feature>
<protein>
    <submittedName>
        <fullName evidence="4">4'-phosphopantetheinyl transferase</fullName>
    </submittedName>
</protein>
<reference evidence="5" key="1">
    <citation type="journal article" date="2019" name="Int. J. Syst. Evol. Microbiol.">
        <title>The Global Catalogue of Microorganisms (GCM) 10K type strain sequencing project: providing services to taxonomists for standard genome sequencing and annotation.</title>
        <authorList>
            <consortium name="The Broad Institute Genomics Platform"/>
            <consortium name="The Broad Institute Genome Sequencing Center for Infectious Disease"/>
            <person name="Wu L."/>
            <person name="Ma J."/>
        </authorList>
    </citation>
    <scope>NUCLEOTIDE SEQUENCE [LARGE SCALE GENOMIC DNA]</scope>
    <source>
        <strain evidence="5">CGMCC 4.7093</strain>
    </source>
</reference>
<keyword evidence="1 4" id="KW-0808">Transferase</keyword>
<dbReference type="PANTHER" id="PTHR38096:SF1">
    <property type="entry name" value="ENTEROBACTIN SYNTHASE COMPONENT D"/>
    <property type="match status" value="1"/>
</dbReference>
<name>A0ABV9YSZ5_9PSEU</name>
<gene>
    <name evidence="4" type="ORF">ACFPBZ_27420</name>
</gene>
<dbReference type="Pfam" id="PF01648">
    <property type="entry name" value="ACPS"/>
    <property type="match status" value="1"/>
</dbReference>
<comment type="caution">
    <text evidence="4">The sequence shown here is derived from an EMBL/GenBank/DDBJ whole genome shotgun (WGS) entry which is preliminary data.</text>
</comment>
<proteinExistence type="predicted"/>
<dbReference type="SUPFAM" id="SSF56214">
    <property type="entry name" value="4'-phosphopantetheinyl transferase"/>
    <property type="match status" value="1"/>
</dbReference>
<evidence type="ECO:0000259" key="3">
    <source>
        <dbReference type="Pfam" id="PF17837"/>
    </source>
</evidence>
<dbReference type="EMBL" id="JBHSIV010000052">
    <property type="protein sequence ID" value="MFC5065975.1"/>
    <property type="molecule type" value="Genomic_DNA"/>
</dbReference>
<keyword evidence="5" id="KW-1185">Reference proteome</keyword>
<sequence length="224" mass="22845">MNPLASVLPAAVSTAVRCDDDGVGALHPNEEAAVAKAVASRRAEFTTARACAREALAALGAPAGAVPVGEKRSPVWPDGVVGSITHTPGFRGAAVAWASAVRSLGIDAEAHDVLPSGVLEAVSSEAERAVLAGLAADHPDVHWDRLLFSAKESVYKTWFPLTGRWLGFEEAALTPAADGTFTAELLVPGPVVDGVEVSSFAGRWTVAGGHVITAIALAAQPVSG</sequence>
<dbReference type="RefSeq" id="WP_378039292.1">
    <property type="nucleotide sequence ID" value="NZ_JBHSIV010000052.1"/>
</dbReference>
<evidence type="ECO:0000313" key="4">
    <source>
        <dbReference type="EMBL" id="MFC5065975.1"/>
    </source>
</evidence>
<dbReference type="Pfam" id="PF17837">
    <property type="entry name" value="4PPT_N"/>
    <property type="match status" value="1"/>
</dbReference>
<feature type="domain" description="4'-phosphopantetheinyl transferase N-terminal" evidence="3">
    <location>
        <begin position="30"/>
        <end position="96"/>
    </location>
</feature>
<dbReference type="InterPro" id="IPR003542">
    <property type="entry name" value="Enbac_synth_compD-like"/>
</dbReference>
<dbReference type="InterPro" id="IPR041354">
    <property type="entry name" value="4PPT_N"/>
</dbReference>
<dbReference type="InterPro" id="IPR037143">
    <property type="entry name" value="4-PPantetheinyl_Trfase_dom_sf"/>
</dbReference>
<dbReference type="GO" id="GO:0016740">
    <property type="term" value="F:transferase activity"/>
    <property type="evidence" value="ECO:0007669"/>
    <property type="project" value="UniProtKB-KW"/>
</dbReference>
<evidence type="ECO:0000259" key="2">
    <source>
        <dbReference type="Pfam" id="PF01648"/>
    </source>
</evidence>
<dbReference type="InterPro" id="IPR008278">
    <property type="entry name" value="4-PPantetheinyl_Trfase_dom"/>
</dbReference>
<evidence type="ECO:0000313" key="5">
    <source>
        <dbReference type="Proteomes" id="UP001595947"/>
    </source>
</evidence>
<dbReference type="Proteomes" id="UP001595947">
    <property type="component" value="Unassembled WGS sequence"/>
</dbReference>
<accession>A0ABV9YSZ5</accession>
<organism evidence="4 5">
    <name type="scientific">Actinomycetospora atypica</name>
    <dbReference type="NCBI Taxonomy" id="1290095"/>
    <lineage>
        <taxon>Bacteria</taxon>
        <taxon>Bacillati</taxon>
        <taxon>Actinomycetota</taxon>
        <taxon>Actinomycetes</taxon>
        <taxon>Pseudonocardiales</taxon>
        <taxon>Pseudonocardiaceae</taxon>
        <taxon>Actinomycetospora</taxon>
    </lineage>
</organism>
<dbReference type="PANTHER" id="PTHR38096">
    <property type="entry name" value="ENTEROBACTIN SYNTHASE COMPONENT D"/>
    <property type="match status" value="1"/>
</dbReference>